<dbReference type="EMBL" id="BDGG01000003">
    <property type="protein sequence ID" value="GAU95540.1"/>
    <property type="molecule type" value="Genomic_DNA"/>
</dbReference>
<reference evidence="2 3" key="1">
    <citation type="journal article" date="2016" name="Nat. Commun.">
        <title>Extremotolerant tardigrade genome and improved radiotolerance of human cultured cells by tardigrade-unique protein.</title>
        <authorList>
            <person name="Hashimoto T."/>
            <person name="Horikawa D.D."/>
            <person name="Saito Y."/>
            <person name="Kuwahara H."/>
            <person name="Kozuka-Hata H."/>
            <person name="Shin-I T."/>
            <person name="Minakuchi Y."/>
            <person name="Ohishi K."/>
            <person name="Motoyama A."/>
            <person name="Aizu T."/>
            <person name="Enomoto A."/>
            <person name="Kondo K."/>
            <person name="Tanaka S."/>
            <person name="Hara Y."/>
            <person name="Koshikawa S."/>
            <person name="Sagara H."/>
            <person name="Miura T."/>
            <person name="Yokobori S."/>
            <person name="Miyagawa K."/>
            <person name="Suzuki Y."/>
            <person name="Kubo T."/>
            <person name="Oyama M."/>
            <person name="Kohara Y."/>
            <person name="Fujiyama A."/>
            <person name="Arakawa K."/>
            <person name="Katayama T."/>
            <person name="Toyoda A."/>
            <person name="Kunieda T."/>
        </authorList>
    </citation>
    <scope>NUCLEOTIDE SEQUENCE [LARGE SCALE GENOMIC DNA]</scope>
    <source>
        <strain evidence="2 3">YOKOZUNA-1</strain>
    </source>
</reference>
<feature type="region of interest" description="Disordered" evidence="1">
    <location>
        <begin position="1"/>
        <end position="43"/>
    </location>
</feature>
<evidence type="ECO:0008006" key="4">
    <source>
        <dbReference type="Google" id="ProtNLM"/>
    </source>
</evidence>
<dbReference type="Proteomes" id="UP000186922">
    <property type="component" value="Unassembled WGS sequence"/>
</dbReference>
<proteinExistence type="predicted"/>
<feature type="compositionally biased region" description="Polar residues" evidence="1">
    <location>
        <begin position="26"/>
        <end position="37"/>
    </location>
</feature>
<dbReference type="SUPFAM" id="SSF47391">
    <property type="entry name" value="Dimerization-anchoring domain of cAMP-dependent PK regulatory subunit"/>
    <property type="match status" value="1"/>
</dbReference>
<organism evidence="2 3">
    <name type="scientific">Ramazzottius varieornatus</name>
    <name type="common">Water bear</name>
    <name type="synonym">Tardigrade</name>
    <dbReference type="NCBI Taxonomy" id="947166"/>
    <lineage>
        <taxon>Eukaryota</taxon>
        <taxon>Metazoa</taxon>
        <taxon>Ecdysozoa</taxon>
        <taxon>Tardigrada</taxon>
        <taxon>Eutardigrada</taxon>
        <taxon>Parachela</taxon>
        <taxon>Hypsibioidea</taxon>
        <taxon>Ramazzottiidae</taxon>
        <taxon>Ramazzottius</taxon>
    </lineage>
</organism>
<evidence type="ECO:0000313" key="2">
    <source>
        <dbReference type="EMBL" id="GAU95540.1"/>
    </source>
</evidence>
<keyword evidence="3" id="KW-1185">Reference proteome</keyword>
<comment type="caution">
    <text evidence="2">The sequence shown here is derived from an EMBL/GenBank/DDBJ whole genome shotgun (WGS) entry which is preliminary data.</text>
</comment>
<dbReference type="OrthoDB" id="10067602at2759"/>
<accession>A0A1D1V3Q2</accession>
<name>A0A1D1V3Q2_RAMVA</name>
<sequence length="93" mass="10389">MASASGESQDRVEVPLDDDPHDTELTYPTQAGQTKGPRQTDRSRVTLAPKIYASAYSDEVWIMLKEYTKEVLRTSPRDILAFSAEYAHSSPIT</sequence>
<gene>
    <name evidence="2" type="primary">RvY_07141-1</name>
    <name evidence="2" type="synonym">RvY_07141.1</name>
    <name evidence="2" type="ORF">RvY_07141</name>
</gene>
<protein>
    <recommendedName>
        <fullName evidence="4">RIIa domain-containing protein</fullName>
    </recommendedName>
</protein>
<dbReference type="Gene3D" id="1.20.890.10">
    <property type="entry name" value="cAMP-dependent protein kinase regulatory subunit, dimerization-anchoring domain"/>
    <property type="match status" value="1"/>
</dbReference>
<dbReference type="AlphaFoldDB" id="A0A1D1V3Q2"/>
<evidence type="ECO:0000313" key="3">
    <source>
        <dbReference type="Proteomes" id="UP000186922"/>
    </source>
</evidence>
<evidence type="ECO:0000256" key="1">
    <source>
        <dbReference type="SAM" id="MobiDB-lite"/>
    </source>
</evidence>